<dbReference type="SUPFAM" id="SSF54909">
    <property type="entry name" value="Dimeric alpha+beta barrel"/>
    <property type="match status" value="1"/>
</dbReference>
<feature type="signal peptide" evidence="1">
    <location>
        <begin position="1"/>
        <end position="25"/>
    </location>
</feature>
<keyword evidence="4" id="KW-1185">Reference proteome</keyword>
<dbReference type="InterPro" id="IPR050744">
    <property type="entry name" value="AI-2_Isomerase_LsrG"/>
</dbReference>
<organism evidence="3 4">
    <name type="scientific">Methylopila turkensis</name>
    <dbReference type="NCBI Taxonomy" id="1437816"/>
    <lineage>
        <taxon>Bacteria</taxon>
        <taxon>Pseudomonadati</taxon>
        <taxon>Pseudomonadota</taxon>
        <taxon>Alphaproteobacteria</taxon>
        <taxon>Hyphomicrobiales</taxon>
        <taxon>Methylopilaceae</taxon>
        <taxon>Methylopila</taxon>
    </lineage>
</organism>
<protein>
    <recommendedName>
        <fullName evidence="2">ABM domain-containing protein</fullName>
    </recommendedName>
</protein>
<sequence length="138" mass="14967">MTGGCKGWFARLAFVAGMAAAPAVAEERLVAGYAKIPDGAIAVVAEIKAKPGKERELREATLPLVNAVRAEPNNLVYFAHEDRSAPGRIIFYEIFATEADFEAHNKTPHVTTWFSKLADLADGEVKVTKMKILPGLSR</sequence>
<reference evidence="3" key="2">
    <citation type="submission" date="2023-01" db="EMBL/GenBank/DDBJ databases">
        <authorList>
            <person name="Sun Q."/>
            <person name="Evtushenko L."/>
        </authorList>
    </citation>
    <scope>NUCLEOTIDE SEQUENCE</scope>
    <source>
        <strain evidence="3">VKM B-2748</strain>
    </source>
</reference>
<evidence type="ECO:0000313" key="4">
    <source>
        <dbReference type="Proteomes" id="UP001143309"/>
    </source>
</evidence>
<dbReference type="Pfam" id="PF03992">
    <property type="entry name" value="ABM"/>
    <property type="match status" value="1"/>
</dbReference>
<dbReference type="GO" id="GO:0003824">
    <property type="term" value="F:catalytic activity"/>
    <property type="evidence" value="ECO:0007669"/>
    <property type="project" value="TreeGrafter"/>
</dbReference>
<keyword evidence="1" id="KW-0732">Signal</keyword>
<dbReference type="PROSITE" id="PS51725">
    <property type="entry name" value="ABM"/>
    <property type="match status" value="1"/>
</dbReference>
<comment type="caution">
    <text evidence="3">The sequence shown here is derived from an EMBL/GenBank/DDBJ whole genome shotgun (WGS) entry which is preliminary data.</text>
</comment>
<dbReference type="PANTHER" id="PTHR33336">
    <property type="entry name" value="QUINOL MONOOXYGENASE YGIN-RELATED"/>
    <property type="match status" value="1"/>
</dbReference>
<dbReference type="Proteomes" id="UP001143309">
    <property type="component" value="Unassembled WGS sequence"/>
</dbReference>
<dbReference type="Gene3D" id="3.30.70.100">
    <property type="match status" value="1"/>
</dbReference>
<dbReference type="AlphaFoldDB" id="A0A9W6N697"/>
<proteinExistence type="predicted"/>
<name>A0A9W6N697_9HYPH</name>
<dbReference type="InterPro" id="IPR007138">
    <property type="entry name" value="ABM_dom"/>
</dbReference>
<feature type="chain" id="PRO_5040760989" description="ABM domain-containing protein" evidence="1">
    <location>
        <begin position="26"/>
        <end position="138"/>
    </location>
</feature>
<evidence type="ECO:0000256" key="1">
    <source>
        <dbReference type="SAM" id="SignalP"/>
    </source>
</evidence>
<reference evidence="3" key="1">
    <citation type="journal article" date="2014" name="Int. J. Syst. Evol. Microbiol.">
        <title>Complete genome sequence of Corynebacterium casei LMG S-19264T (=DSM 44701T), isolated from a smear-ripened cheese.</title>
        <authorList>
            <consortium name="US DOE Joint Genome Institute (JGI-PGF)"/>
            <person name="Walter F."/>
            <person name="Albersmeier A."/>
            <person name="Kalinowski J."/>
            <person name="Ruckert C."/>
        </authorList>
    </citation>
    <scope>NUCLEOTIDE SEQUENCE</scope>
    <source>
        <strain evidence="3">VKM B-2748</strain>
    </source>
</reference>
<evidence type="ECO:0000259" key="2">
    <source>
        <dbReference type="PROSITE" id="PS51725"/>
    </source>
</evidence>
<dbReference type="InterPro" id="IPR011008">
    <property type="entry name" value="Dimeric_a/b-barrel"/>
</dbReference>
<feature type="domain" description="ABM" evidence="2">
    <location>
        <begin position="41"/>
        <end position="130"/>
    </location>
</feature>
<evidence type="ECO:0000313" key="3">
    <source>
        <dbReference type="EMBL" id="GLK79106.1"/>
    </source>
</evidence>
<accession>A0A9W6N697</accession>
<dbReference type="PANTHER" id="PTHR33336:SF15">
    <property type="entry name" value="ABM DOMAIN-CONTAINING PROTEIN"/>
    <property type="match status" value="1"/>
</dbReference>
<dbReference type="EMBL" id="BSFL01000001">
    <property type="protein sequence ID" value="GLK79106.1"/>
    <property type="molecule type" value="Genomic_DNA"/>
</dbReference>
<gene>
    <name evidence="3" type="ORF">GCM10008174_08470</name>
</gene>